<dbReference type="RefSeq" id="WP_369189887.1">
    <property type="nucleotide sequence ID" value="NZ_CP163431.1"/>
</dbReference>
<keyword evidence="2" id="KW-0732">Signal</keyword>
<protein>
    <recommendedName>
        <fullName evidence="4">Lipoprotein</fullName>
    </recommendedName>
</protein>
<sequence>MKRSSGIRLCVTVAVSALSLALITGCSDGGSDKAESNTKSSTGDSAQDSSKNTAKALTAAELKKLVLAQGDVDGYKVATADALPGGRSGIKGDEKCKPLLYVLSGVAPADAPAETNRMATADKKPSAASSTDVADMSADEVEKALTDSMSVDLTMVGLSSYDGDGAEKALKAVSDAVAGCAGGFTGTAGGEPQKFTKVSAEKGSGTGDESVAYAAYGERDAEDGTTPVSHAVVVRHGNVVATYYTMNVGAMVADKAYTVPAAVITAQSAKLK</sequence>
<evidence type="ECO:0000256" key="2">
    <source>
        <dbReference type="SAM" id="SignalP"/>
    </source>
</evidence>
<feature type="signal peptide" evidence="2">
    <location>
        <begin position="1"/>
        <end position="21"/>
    </location>
</feature>
<proteinExistence type="predicted"/>
<evidence type="ECO:0008006" key="4">
    <source>
        <dbReference type="Google" id="ProtNLM"/>
    </source>
</evidence>
<evidence type="ECO:0000313" key="3">
    <source>
        <dbReference type="EMBL" id="XDQ04248.1"/>
    </source>
</evidence>
<name>A0AB39MH25_9ACTN</name>
<feature type="compositionally biased region" description="Polar residues" evidence="1">
    <location>
        <begin position="37"/>
        <end position="50"/>
    </location>
</feature>
<dbReference type="EMBL" id="CP163431">
    <property type="protein sequence ID" value="XDQ04248.1"/>
    <property type="molecule type" value="Genomic_DNA"/>
</dbReference>
<evidence type="ECO:0000256" key="1">
    <source>
        <dbReference type="SAM" id="MobiDB-lite"/>
    </source>
</evidence>
<dbReference type="PROSITE" id="PS51257">
    <property type="entry name" value="PROKAR_LIPOPROTEIN"/>
    <property type="match status" value="1"/>
</dbReference>
<feature type="region of interest" description="Disordered" evidence="1">
    <location>
        <begin position="115"/>
        <end position="135"/>
    </location>
</feature>
<accession>A0AB39MH25</accession>
<gene>
    <name evidence="3" type="ORF">AB5J58_30655</name>
</gene>
<organism evidence="3">
    <name type="scientific">Streptomyces sp. R08</name>
    <dbReference type="NCBI Taxonomy" id="3238624"/>
    <lineage>
        <taxon>Bacteria</taxon>
        <taxon>Bacillati</taxon>
        <taxon>Actinomycetota</taxon>
        <taxon>Actinomycetes</taxon>
        <taxon>Kitasatosporales</taxon>
        <taxon>Streptomycetaceae</taxon>
        <taxon>Streptomyces</taxon>
    </lineage>
</organism>
<feature type="chain" id="PRO_5044200389" description="Lipoprotein" evidence="2">
    <location>
        <begin position="22"/>
        <end position="272"/>
    </location>
</feature>
<reference evidence="3" key="1">
    <citation type="submission" date="2024-07" db="EMBL/GenBank/DDBJ databases">
        <authorList>
            <person name="Yu S.T."/>
        </authorList>
    </citation>
    <scope>NUCLEOTIDE SEQUENCE</scope>
    <source>
        <strain evidence="3">R08</strain>
    </source>
</reference>
<dbReference type="AlphaFoldDB" id="A0AB39MH25"/>
<feature type="region of interest" description="Disordered" evidence="1">
    <location>
        <begin position="28"/>
        <end position="53"/>
    </location>
</feature>